<feature type="region of interest" description="Disordered" evidence="1">
    <location>
        <begin position="57"/>
        <end position="100"/>
    </location>
</feature>
<sequence length="277" mass="27208">MSFGQGGPGGGTPDWAALAADTEARDRRRKLLMIGGGVLAAGGVAAIVATAIVRSDGDGGGGGKGGKNAAGASAAPSTPGTPEPTFAPVAPPPPQDPRAFISSAEKDKAPLTTGTLFPDAKPALSGRTYQRTATAATTDCASVTQGALGSVLSSNGCRQVLRATYVRDGVAVTVGVAVFDTKAAADKAKAQSAGNIAALSGDGAAAFCHATACRLTANAEGRYAYFTVAGNADNKPVSADDTTALNAGRDISTYAFGRILARGRAAAAAAAASSVTH</sequence>
<keyword evidence="2" id="KW-0472">Membrane</keyword>
<evidence type="ECO:0000313" key="3">
    <source>
        <dbReference type="EMBL" id="EME97671.1"/>
    </source>
</evidence>
<keyword evidence="2" id="KW-0812">Transmembrane</keyword>
<feature type="compositionally biased region" description="Gly residues" evidence="1">
    <location>
        <begin position="58"/>
        <end position="68"/>
    </location>
</feature>
<dbReference type="STRING" id="1223523.H340_25192"/>
<keyword evidence="2" id="KW-1133">Transmembrane helix</keyword>
<dbReference type="Proteomes" id="UP000011740">
    <property type="component" value="Unassembled WGS sequence"/>
</dbReference>
<dbReference type="AlphaFoldDB" id="M3C137"/>
<dbReference type="EMBL" id="AORZ01000106">
    <property type="protein sequence ID" value="EME97671.1"/>
    <property type="molecule type" value="Genomic_DNA"/>
</dbReference>
<proteinExistence type="predicted"/>
<evidence type="ECO:0000313" key="4">
    <source>
        <dbReference type="Proteomes" id="UP000011740"/>
    </source>
</evidence>
<protein>
    <submittedName>
        <fullName evidence="3">Uncharacterized protein</fullName>
    </submittedName>
</protein>
<dbReference type="RefSeq" id="WP_004951305.1">
    <property type="nucleotide sequence ID" value="NZ_AORZ01000106.1"/>
</dbReference>
<dbReference type="PATRIC" id="fig|1223523.3.peg.5115"/>
<reference evidence="3 4" key="1">
    <citation type="journal article" date="2013" name="Genome Announc.">
        <title>Whole-Genome Shotgun Assembly and Analysis of the Genome of Streptomyces mobaraensis DSM 40847, a Strain for Industrial Production of Microbial Transglutaminase.</title>
        <authorList>
            <person name="Yang H."/>
            <person name="He T."/>
            <person name="Wu W."/>
            <person name="Zhu W."/>
            <person name="Lu B."/>
            <person name="Sun W."/>
        </authorList>
    </citation>
    <scope>NUCLEOTIDE SEQUENCE [LARGE SCALE GENOMIC DNA]</scope>
    <source>
        <strain evidence="3 4">DSM 40847</strain>
    </source>
</reference>
<evidence type="ECO:0000256" key="2">
    <source>
        <dbReference type="SAM" id="Phobius"/>
    </source>
</evidence>
<dbReference type="eggNOG" id="ENOG5033WXY">
    <property type="taxonomic scope" value="Bacteria"/>
</dbReference>
<gene>
    <name evidence="3" type="ORF">H340_25192</name>
</gene>
<name>M3C137_STRM1</name>
<evidence type="ECO:0000256" key="1">
    <source>
        <dbReference type="SAM" id="MobiDB-lite"/>
    </source>
</evidence>
<comment type="caution">
    <text evidence="3">The sequence shown here is derived from an EMBL/GenBank/DDBJ whole genome shotgun (WGS) entry which is preliminary data.</text>
</comment>
<feature type="transmembrane region" description="Helical" evidence="2">
    <location>
        <begin position="31"/>
        <end position="53"/>
    </location>
</feature>
<accession>M3C137</accession>
<feature type="compositionally biased region" description="Low complexity" evidence="1">
    <location>
        <begin position="69"/>
        <end position="88"/>
    </location>
</feature>
<organism evidence="3 4">
    <name type="scientific">Streptomyces mobaraensis (strain ATCC 29032 / DSM 40847 / JCM 4168 / NBRC 13819 / NCIMB 11159 / IPCR 16-22)</name>
    <dbReference type="NCBI Taxonomy" id="1223523"/>
    <lineage>
        <taxon>Bacteria</taxon>
        <taxon>Bacillati</taxon>
        <taxon>Actinomycetota</taxon>
        <taxon>Actinomycetes</taxon>
        <taxon>Kitasatosporales</taxon>
        <taxon>Streptomycetaceae</taxon>
        <taxon>Streptomyces</taxon>
    </lineage>
</organism>